<evidence type="ECO:0000313" key="1">
    <source>
        <dbReference type="EMBL" id="KAI6080368.1"/>
    </source>
</evidence>
<keyword evidence="2" id="KW-1185">Reference proteome</keyword>
<reference evidence="1 2" key="1">
    <citation type="journal article" date="2022" name="New Phytol.">
        <title>Ecological generalism drives hyperdiversity of secondary metabolite gene clusters in xylarialean endophytes.</title>
        <authorList>
            <person name="Franco M.E.E."/>
            <person name="Wisecaver J.H."/>
            <person name="Arnold A.E."/>
            <person name="Ju Y.M."/>
            <person name="Slot J.C."/>
            <person name="Ahrendt S."/>
            <person name="Moore L.P."/>
            <person name="Eastman K.E."/>
            <person name="Scott K."/>
            <person name="Konkel Z."/>
            <person name="Mondo S.J."/>
            <person name="Kuo A."/>
            <person name="Hayes R.D."/>
            <person name="Haridas S."/>
            <person name="Andreopoulos B."/>
            <person name="Riley R."/>
            <person name="LaButti K."/>
            <person name="Pangilinan J."/>
            <person name="Lipzen A."/>
            <person name="Amirebrahimi M."/>
            <person name="Yan J."/>
            <person name="Adam C."/>
            <person name="Keymanesh K."/>
            <person name="Ng V."/>
            <person name="Louie K."/>
            <person name="Northen T."/>
            <person name="Drula E."/>
            <person name="Henrissat B."/>
            <person name="Hsieh H.M."/>
            <person name="Youens-Clark K."/>
            <person name="Lutzoni F."/>
            <person name="Miadlikowska J."/>
            <person name="Eastwood D.C."/>
            <person name="Hamelin R.C."/>
            <person name="Grigoriev I.V."/>
            <person name="U'Ren J.M."/>
        </authorList>
    </citation>
    <scope>NUCLEOTIDE SEQUENCE [LARGE SCALE GENOMIC DNA]</scope>
    <source>
        <strain evidence="1 2">ER1909</strain>
    </source>
</reference>
<gene>
    <name evidence="1" type="ORF">F4821DRAFT_251652</name>
</gene>
<name>A0ACC0CIW0_9PEZI</name>
<proteinExistence type="predicted"/>
<sequence length="687" mass="77668">MYQPRSPEASNRERPSTFNSDGARKRQAFLSPIRDTDDDVCDRCEAVPWKKFASPVRQQQPVMLVQQSHKELKASSCRICRLLASIKPALFDEQSCSLVARPSTGGTILFITGSTNTKSDGPELHGALSISRSGQQHHFGVELSSPNAIYAKLQKHVTACRRFHRPSCSRHIPLPLSNLRVIDCKDPERTIIYAPENCRYAALSYVWGDPSIVPMAKFSQVVHDAIEVTLLMGLQYLWVDRHCIKQDDKNERHLQISQMGSIYENAEITIIAAAGKDPSYGLPGISRSRQQQNWAAIDNITLIQRFPSTSSCLKQSTWAGRAWTFQECFLSPRRLIFTDYGITYLCNCMCVEGDEHTSSEDWAFRFLGLIPNIDQKSQRPLVEPVYYGLRVIAEYTKRRLTYDTDALKAIFGILQMFERSSVYCIWGIIVPASDHLPPEPCSPGLHWIHLTSARRRPGFPSWSYIGWEGPIHTEPLFPYDKSCTIWIGDRDKPHFPATGESSVIESLKGLGENAPRYLHIESPVISIPLEYIQWTSEQKSHETIVRYRGRTSVLRGTLPDGVYANFMTSTGFRVMVEVHLDNPSSYPSYAVGIPFTKTRLLGDLLSFWLNDAIFGREIWMLLLEDRGGYFERVGMIWMKCGDYGTSYDQSCCPGSTIFMANSGELLKEVTLDNDELTGAERKTVVIG</sequence>
<evidence type="ECO:0000313" key="2">
    <source>
        <dbReference type="Proteomes" id="UP001497680"/>
    </source>
</evidence>
<dbReference type="Proteomes" id="UP001497680">
    <property type="component" value="Unassembled WGS sequence"/>
</dbReference>
<organism evidence="1 2">
    <name type="scientific">Hypoxylon rubiginosum</name>
    <dbReference type="NCBI Taxonomy" id="110542"/>
    <lineage>
        <taxon>Eukaryota</taxon>
        <taxon>Fungi</taxon>
        <taxon>Dikarya</taxon>
        <taxon>Ascomycota</taxon>
        <taxon>Pezizomycotina</taxon>
        <taxon>Sordariomycetes</taxon>
        <taxon>Xylariomycetidae</taxon>
        <taxon>Xylariales</taxon>
        <taxon>Hypoxylaceae</taxon>
        <taxon>Hypoxylon</taxon>
    </lineage>
</organism>
<dbReference type="EMBL" id="MU394450">
    <property type="protein sequence ID" value="KAI6080368.1"/>
    <property type="molecule type" value="Genomic_DNA"/>
</dbReference>
<protein>
    <submittedName>
        <fullName evidence="1">Heterokaryon incompatibility protein-domain-containing protein</fullName>
    </submittedName>
</protein>
<accession>A0ACC0CIW0</accession>
<comment type="caution">
    <text evidence="1">The sequence shown here is derived from an EMBL/GenBank/DDBJ whole genome shotgun (WGS) entry which is preliminary data.</text>
</comment>